<dbReference type="OMA" id="WYCLFVG"/>
<dbReference type="STRING" id="2903.R1G1A9"/>
<dbReference type="Proteomes" id="UP000013827">
    <property type="component" value="Unassembled WGS sequence"/>
</dbReference>
<feature type="transmembrane region" description="Helical" evidence="1">
    <location>
        <begin position="6"/>
        <end position="26"/>
    </location>
</feature>
<dbReference type="eggNOG" id="ENOG502QPXP">
    <property type="taxonomic scope" value="Eukaryota"/>
</dbReference>
<dbReference type="InterPro" id="IPR049500">
    <property type="entry name" value="Peptidase_M50B-like"/>
</dbReference>
<keyword evidence="1" id="KW-1133">Transmembrane helix</keyword>
<keyword evidence="1" id="KW-0812">Transmembrane</keyword>
<feature type="transmembrane region" description="Helical" evidence="1">
    <location>
        <begin position="82"/>
        <end position="106"/>
    </location>
</feature>
<organism evidence="2 3">
    <name type="scientific">Emiliania huxleyi (strain CCMP1516)</name>
    <dbReference type="NCBI Taxonomy" id="280463"/>
    <lineage>
        <taxon>Eukaryota</taxon>
        <taxon>Haptista</taxon>
        <taxon>Haptophyta</taxon>
        <taxon>Prymnesiophyceae</taxon>
        <taxon>Isochrysidales</taxon>
        <taxon>Noelaerhabdaceae</taxon>
        <taxon>Emiliania</taxon>
    </lineage>
</organism>
<dbReference type="PANTHER" id="PTHR33979">
    <property type="entry name" value="OS02G0221600 PROTEIN"/>
    <property type="match status" value="1"/>
</dbReference>
<dbReference type="HOGENOM" id="CLU_066780_1_0_1"/>
<accession>A0A0D3KV04</accession>
<dbReference type="Pfam" id="PF13398">
    <property type="entry name" value="Peptidase_M50B"/>
    <property type="match status" value="1"/>
</dbReference>
<dbReference type="PANTHER" id="PTHR33979:SF2">
    <property type="entry name" value="PEPTIDASE M50B-LIKE-DOMAIN-CONTAINING PROTEIN"/>
    <property type="match status" value="1"/>
</dbReference>
<dbReference type="GeneID" id="17284860"/>
<proteinExistence type="predicted"/>
<evidence type="ECO:0000313" key="3">
    <source>
        <dbReference type="Proteomes" id="UP000013827"/>
    </source>
</evidence>
<dbReference type="AlphaFoldDB" id="A0A0D3KV04"/>
<keyword evidence="3" id="KW-1185">Reference proteome</keyword>
<dbReference type="RefSeq" id="XP_005792018.1">
    <property type="nucleotide sequence ID" value="XM_005791961.1"/>
</dbReference>
<dbReference type="PaxDb" id="2903-EOD39589"/>
<name>A0A0D3KV04_EMIH1</name>
<reference evidence="3" key="1">
    <citation type="journal article" date="2013" name="Nature">
        <title>Pan genome of the phytoplankton Emiliania underpins its global distribution.</title>
        <authorList>
            <person name="Read B.A."/>
            <person name="Kegel J."/>
            <person name="Klute M.J."/>
            <person name="Kuo A."/>
            <person name="Lefebvre S.C."/>
            <person name="Maumus F."/>
            <person name="Mayer C."/>
            <person name="Miller J."/>
            <person name="Monier A."/>
            <person name="Salamov A."/>
            <person name="Young J."/>
            <person name="Aguilar M."/>
            <person name="Claverie J.M."/>
            <person name="Frickenhaus S."/>
            <person name="Gonzalez K."/>
            <person name="Herman E.K."/>
            <person name="Lin Y.C."/>
            <person name="Napier J."/>
            <person name="Ogata H."/>
            <person name="Sarno A.F."/>
            <person name="Shmutz J."/>
            <person name="Schroeder D."/>
            <person name="de Vargas C."/>
            <person name="Verret F."/>
            <person name="von Dassow P."/>
            <person name="Valentin K."/>
            <person name="Van de Peer Y."/>
            <person name="Wheeler G."/>
            <person name="Dacks J.B."/>
            <person name="Delwiche C.F."/>
            <person name="Dyhrman S.T."/>
            <person name="Glockner G."/>
            <person name="John U."/>
            <person name="Richards T."/>
            <person name="Worden A.Z."/>
            <person name="Zhang X."/>
            <person name="Grigoriev I.V."/>
            <person name="Allen A.E."/>
            <person name="Bidle K."/>
            <person name="Borodovsky M."/>
            <person name="Bowler C."/>
            <person name="Brownlee C."/>
            <person name="Cock J.M."/>
            <person name="Elias M."/>
            <person name="Gladyshev V.N."/>
            <person name="Groth M."/>
            <person name="Guda C."/>
            <person name="Hadaegh A."/>
            <person name="Iglesias-Rodriguez M.D."/>
            <person name="Jenkins J."/>
            <person name="Jones B.M."/>
            <person name="Lawson T."/>
            <person name="Leese F."/>
            <person name="Lindquist E."/>
            <person name="Lobanov A."/>
            <person name="Lomsadze A."/>
            <person name="Malik S.B."/>
            <person name="Marsh M.E."/>
            <person name="Mackinder L."/>
            <person name="Mock T."/>
            <person name="Mueller-Roeber B."/>
            <person name="Pagarete A."/>
            <person name="Parker M."/>
            <person name="Probert I."/>
            <person name="Quesneville H."/>
            <person name="Raines C."/>
            <person name="Rensing S.A."/>
            <person name="Riano-Pachon D.M."/>
            <person name="Richier S."/>
            <person name="Rokitta S."/>
            <person name="Shiraiwa Y."/>
            <person name="Soanes D.M."/>
            <person name="van der Giezen M."/>
            <person name="Wahlund T.M."/>
            <person name="Williams B."/>
            <person name="Wilson W."/>
            <person name="Wolfe G."/>
            <person name="Wurch L.L."/>
        </authorList>
    </citation>
    <scope>NUCLEOTIDE SEQUENCE</scope>
</reference>
<keyword evidence="1" id="KW-0472">Membrane</keyword>
<evidence type="ECO:0000256" key="1">
    <source>
        <dbReference type="SAM" id="Phobius"/>
    </source>
</evidence>
<feature type="transmembrane region" description="Helical" evidence="1">
    <location>
        <begin position="143"/>
        <end position="162"/>
    </location>
</feature>
<sequence>MDCCNEAQQSFLLSFLCFVATTFLLWRTPIFKPLKLFAVFLHEFSHATAATLCCQRVTGIEVAWNEGGLCTYSVSSTQRRVYFIKCMVLPAGYLGSTLWGCGLVLATAWPTGAKVCGCVVVVALVIALFFAVCGVAKGLSERCLLIGLATIFGVVVGALTVLDFTLDTTETSYALETALLFIGAVNMTFATYDIYDDTVRRKDERSDAYKYAELVPCCFARCVGCTWFLLASAACVGSAFGHVYLVGDGSVAGSKDGGSACDLGDTDCLDWYEWLPGPIALAFGVGSHALCCALKRAHIIDREPGLSI</sequence>
<dbReference type="KEGG" id="ehx:EMIHUDRAFT_200127"/>
<reference evidence="2" key="2">
    <citation type="submission" date="2024-10" db="UniProtKB">
        <authorList>
            <consortium name="EnsemblProtists"/>
        </authorList>
    </citation>
    <scope>IDENTIFICATION</scope>
</reference>
<feature type="transmembrane region" description="Helical" evidence="1">
    <location>
        <begin position="174"/>
        <end position="195"/>
    </location>
</feature>
<evidence type="ECO:0008006" key="4">
    <source>
        <dbReference type="Google" id="ProtNLM"/>
    </source>
</evidence>
<protein>
    <recommendedName>
        <fullName evidence="4">Peptidase M50B-like protein</fullName>
    </recommendedName>
</protein>
<feature type="transmembrane region" description="Helical" evidence="1">
    <location>
        <begin position="112"/>
        <end position="136"/>
    </location>
</feature>
<dbReference type="EnsemblProtists" id="EOD39589">
    <property type="protein sequence ID" value="EOD39589"/>
    <property type="gene ID" value="EMIHUDRAFT_200127"/>
</dbReference>
<evidence type="ECO:0000313" key="2">
    <source>
        <dbReference type="EnsemblProtists" id="EOD39589"/>
    </source>
</evidence>